<comment type="caution">
    <text evidence="1">The sequence shown here is derived from an EMBL/GenBank/DDBJ whole genome shotgun (WGS) entry which is preliminary data.</text>
</comment>
<keyword evidence="2" id="KW-1185">Reference proteome</keyword>
<accession>A0ABW8HYM5</accession>
<dbReference type="EMBL" id="JBIYSL010000005">
    <property type="protein sequence ID" value="MFK0524789.1"/>
    <property type="molecule type" value="Genomic_DNA"/>
</dbReference>
<evidence type="ECO:0000313" key="2">
    <source>
        <dbReference type="Proteomes" id="UP001618531"/>
    </source>
</evidence>
<dbReference type="Proteomes" id="UP001618531">
    <property type="component" value="Unassembled WGS sequence"/>
</dbReference>
<reference evidence="1 2" key="1">
    <citation type="submission" date="2024-11" db="EMBL/GenBank/DDBJ databases">
        <title>Identification and Characterization of a Novel Fosfomycin Bacillithiol Transferase FosB8 in Paenibacillus illinoisensis.</title>
        <authorList>
            <person name="Lu W."/>
        </authorList>
    </citation>
    <scope>NUCLEOTIDE SEQUENCE [LARGE SCALE GENOMIC DNA]</scope>
    <source>
        <strain evidence="1 2">WP77</strain>
    </source>
</reference>
<organism evidence="1 2">
    <name type="scientific">Paenibacillus illinoisensis</name>
    <dbReference type="NCBI Taxonomy" id="59845"/>
    <lineage>
        <taxon>Bacteria</taxon>
        <taxon>Bacillati</taxon>
        <taxon>Bacillota</taxon>
        <taxon>Bacilli</taxon>
        <taxon>Bacillales</taxon>
        <taxon>Paenibacillaceae</taxon>
        <taxon>Paenibacillus</taxon>
    </lineage>
</organism>
<protein>
    <submittedName>
        <fullName evidence="1">Uncharacterized protein</fullName>
    </submittedName>
</protein>
<name>A0ABW8HYM5_9BACL</name>
<gene>
    <name evidence="1" type="ORF">ACINKY_21550</name>
</gene>
<dbReference type="RefSeq" id="WP_251643972.1">
    <property type="nucleotide sequence ID" value="NZ_JAMAVB010000018.1"/>
</dbReference>
<proteinExistence type="predicted"/>
<evidence type="ECO:0000313" key="1">
    <source>
        <dbReference type="EMBL" id="MFK0524789.1"/>
    </source>
</evidence>
<sequence length="81" mass="9418">MATDFTNRMNAIFEPWELILFKRLEAADDIAAKIQQEAGIFSIPANFRQKYMQEKIIDMIDQIAEQRENKQAGPKRTEATK</sequence>